<dbReference type="Proteomes" id="UP000710385">
    <property type="component" value="Unassembled WGS sequence"/>
</dbReference>
<evidence type="ECO:0000259" key="5">
    <source>
        <dbReference type="PROSITE" id="PS50072"/>
    </source>
</evidence>
<dbReference type="EMBL" id="JABTTY010000001">
    <property type="protein sequence ID" value="MBE7525445.1"/>
    <property type="molecule type" value="Genomic_DNA"/>
</dbReference>
<reference evidence="6" key="1">
    <citation type="submission" date="2020-05" db="EMBL/GenBank/DDBJ databases">
        <title>High-Quality Genomes of Partial-Nitritation/Anammox System by Hierarchical Clustering Based Hybrid Assembly.</title>
        <authorList>
            <person name="Liu L."/>
            <person name="Wang Y."/>
            <person name="Che Y."/>
            <person name="Chen Y."/>
            <person name="Xia Y."/>
            <person name="Luo R."/>
            <person name="Cheng S.H."/>
            <person name="Zheng C."/>
            <person name="Zhang T."/>
        </authorList>
    </citation>
    <scope>NUCLEOTIDE SEQUENCE</scope>
    <source>
        <strain evidence="6">H1_PAT1</strain>
    </source>
</reference>
<dbReference type="EC" id="5.2.1.8" evidence="3"/>
<dbReference type="CDD" id="cd00317">
    <property type="entry name" value="cyclophilin"/>
    <property type="match status" value="1"/>
</dbReference>
<dbReference type="InterPro" id="IPR002130">
    <property type="entry name" value="Cyclophilin-type_PPIase_dom"/>
</dbReference>
<proteinExistence type="inferred from homology"/>
<evidence type="ECO:0000313" key="6">
    <source>
        <dbReference type="EMBL" id="MBE7525445.1"/>
    </source>
</evidence>
<accession>A0A928Y515</accession>
<dbReference type="Pfam" id="PF00160">
    <property type="entry name" value="Pro_isomerase"/>
    <property type="match status" value="1"/>
</dbReference>
<gene>
    <name evidence="6" type="ORF">HS096_03610</name>
</gene>
<dbReference type="InterPro" id="IPR044666">
    <property type="entry name" value="Cyclophilin_A-like"/>
</dbReference>
<evidence type="ECO:0000256" key="2">
    <source>
        <dbReference type="ARBA" id="ARBA00023235"/>
    </source>
</evidence>
<comment type="function">
    <text evidence="3">PPIases accelerate the folding of proteins. It catalyzes the cis-trans isomerization of proline imidic peptide bonds in oligopeptides.</text>
</comment>
<evidence type="ECO:0000313" key="7">
    <source>
        <dbReference type="Proteomes" id="UP000710385"/>
    </source>
</evidence>
<comment type="similarity">
    <text evidence="3">Belongs to the cyclophilin-type PPIase family.</text>
</comment>
<dbReference type="PRINTS" id="PR00153">
    <property type="entry name" value="CSAPPISMRASE"/>
</dbReference>
<dbReference type="Gene3D" id="2.40.100.10">
    <property type="entry name" value="Cyclophilin-like"/>
    <property type="match status" value="1"/>
</dbReference>
<comment type="catalytic activity">
    <reaction evidence="3">
        <text>[protein]-peptidylproline (omega=180) = [protein]-peptidylproline (omega=0)</text>
        <dbReference type="Rhea" id="RHEA:16237"/>
        <dbReference type="Rhea" id="RHEA-COMP:10747"/>
        <dbReference type="Rhea" id="RHEA-COMP:10748"/>
        <dbReference type="ChEBI" id="CHEBI:83833"/>
        <dbReference type="ChEBI" id="CHEBI:83834"/>
        <dbReference type="EC" id="5.2.1.8"/>
    </reaction>
</comment>
<dbReference type="PANTHER" id="PTHR45625:SF4">
    <property type="entry name" value="PEPTIDYLPROLYL ISOMERASE DOMAIN AND WD REPEAT-CONTAINING PROTEIN 1"/>
    <property type="match status" value="1"/>
</dbReference>
<dbReference type="SUPFAM" id="SSF50891">
    <property type="entry name" value="Cyclophilin-like"/>
    <property type="match status" value="1"/>
</dbReference>
<protein>
    <recommendedName>
        <fullName evidence="3">Peptidyl-prolyl cis-trans isomerase</fullName>
        <shortName evidence="3">PPIase</shortName>
        <ecNumber evidence="3">5.2.1.8</ecNumber>
    </recommendedName>
</protein>
<organism evidence="6 7">
    <name type="scientific">candidate division WWE3 bacterium</name>
    <dbReference type="NCBI Taxonomy" id="2053526"/>
    <lineage>
        <taxon>Bacteria</taxon>
        <taxon>Katanobacteria</taxon>
    </lineage>
</organism>
<dbReference type="AlphaFoldDB" id="A0A928Y515"/>
<evidence type="ECO:0000256" key="3">
    <source>
        <dbReference type="RuleBase" id="RU363019"/>
    </source>
</evidence>
<dbReference type="InterPro" id="IPR029000">
    <property type="entry name" value="Cyclophilin-like_dom_sf"/>
</dbReference>
<feature type="compositionally biased region" description="Pro residues" evidence="4">
    <location>
        <begin position="13"/>
        <end position="24"/>
    </location>
</feature>
<feature type="domain" description="PPIase cyclophilin-type" evidence="5">
    <location>
        <begin position="58"/>
        <end position="177"/>
    </location>
</feature>
<keyword evidence="2 3" id="KW-0413">Isomerase</keyword>
<evidence type="ECO:0000256" key="4">
    <source>
        <dbReference type="SAM" id="MobiDB-lite"/>
    </source>
</evidence>
<sequence>MLLLLGQGCVPSRPQPRGIPPAPQPIQESLPSVTTPNTLSFPGVLPAEQTNAIVRIKTPKGDIVIQILPDEGPNAASNFAYLVGQRFYDGLTFHRVEPGFVIQGGDPRGNGTGGPGYSFEDDPVGLPYARGIVAMANAGPNTNGSQFFIMLADTPLPPAYSIFGKVIEGMDVVDQIRVGDVMTSVTIDANE</sequence>
<name>A0A928Y515_UNCKA</name>
<dbReference type="PANTHER" id="PTHR45625">
    <property type="entry name" value="PEPTIDYL-PROLYL CIS-TRANS ISOMERASE-RELATED"/>
    <property type="match status" value="1"/>
</dbReference>
<dbReference type="GO" id="GO:0003755">
    <property type="term" value="F:peptidyl-prolyl cis-trans isomerase activity"/>
    <property type="evidence" value="ECO:0007669"/>
    <property type="project" value="UniProtKB-UniRule"/>
</dbReference>
<keyword evidence="1 3" id="KW-0697">Rotamase</keyword>
<dbReference type="PROSITE" id="PS50072">
    <property type="entry name" value="CSA_PPIASE_2"/>
    <property type="match status" value="1"/>
</dbReference>
<feature type="region of interest" description="Disordered" evidence="4">
    <location>
        <begin position="12"/>
        <end position="33"/>
    </location>
</feature>
<evidence type="ECO:0000256" key="1">
    <source>
        <dbReference type="ARBA" id="ARBA00023110"/>
    </source>
</evidence>
<comment type="caution">
    <text evidence="6">The sequence shown here is derived from an EMBL/GenBank/DDBJ whole genome shotgun (WGS) entry which is preliminary data.</text>
</comment>